<protein>
    <submittedName>
        <fullName evidence="1">Uncharacterized protein</fullName>
    </submittedName>
</protein>
<gene>
    <name evidence="1" type="ORF">PHET_11979</name>
</gene>
<evidence type="ECO:0000313" key="2">
    <source>
        <dbReference type="Proteomes" id="UP000748531"/>
    </source>
</evidence>
<organism evidence="1 2">
    <name type="scientific">Paragonimus heterotremus</name>
    <dbReference type="NCBI Taxonomy" id="100268"/>
    <lineage>
        <taxon>Eukaryota</taxon>
        <taxon>Metazoa</taxon>
        <taxon>Spiralia</taxon>
        <taxon>Lophotrochozoa</taxon>
        <taxon>Platyhelminthes</taxon>
        <taxon>Trematoda</taxon>
        <taxon>Digenea</taxon>
        <taxon>Plagiorchiida</taxon>
        <taxon>Troglotremata</taxon>
        <taxon>Troglotrematidae</taxon>
        <taxon>Paragonimus</taxon>
    </lineage>
</organism>
<comment type="caution">
    <text evidence="1">The sequence shown here is derived from an EMBL/GenBank/DDBJ whole genome shotgun (WGS) entry which is preliminary data.</text>
</comment>
<proteinExistence type="predicted"/>
<accession>A0A8J4SZB4</accession>
<dbReference type="OrthoDB" id="10047254at2759"/>
<keyword evidence="2" id="KW-1185">Reference proteome</keyword>
<dbReference type="AlphaFoldDB" id="A0A8J4SZB4"/>
<reference evidence="1" key="1">
    <citation type="submission" date="2019-05" db="EMBL/GenBank/DDBJ databases">
        <title>Annotation for the trematode Paragonimus heterotremus.</title>
        <authorList>
            <person name="Choi Y.-J."/>
        </authorList>
    </citation>
    <scope>NUCLEOTIDE SEQUENCE</scope>
    <source>
        <strain evidence="1">LC</strain>
    </source>
</reference>
<feature type="non-terminal residue" evidence="1">
    <location>
        <position position="1"/>
    </location>
</feature>
<sequence length="144" mass="16160">RVTINTACSPWVGAPVAKLEVIKIRYTGGRIRVRRKEDGVPQASSLNRRKIGSNSRIKLKRSLCSTILQTSVSSQPNSGATSPVWLSTPGLVLFRKLSELSKCERLVREAELLQCNPKYPHVPLAIGEEDTIFLVPWSKRRRRP</sequence>
<dbReference type="EMBL" id="LUCH01019546">
    <property type="protein sequence ID" value="KAF5394244.1"/>
    <property type="molecule type" value="Genomic_DNA"/>
</dbReference>
<name>A0A8J4SZB4_9TREM</name>
<evidence type="ECO:0000313" key="1">
    <source>
        <dbReference type="EMBL" id="KAF5394244.1"/>
    </source>
</evidence>
<dbReference type="Proteomes" id="UP000748531">
    <property type="component" value="Unassembled WGS sequence"/>
</dbReference>